<dbReference type="NCBIfam" id="TIGR00401">
    <property type="entry name" value="msrA"/>
    <property type="match status" value="1"/>
</dbReference>
<dbReference type="HAMAP" id="MF_01401">
    <property type="entry name" value="MsrA"/>
    <property type="match status" value="1"/>
</dbReference>
<dbReference type="Gene3D" id="3.30.1060.10">
    <property type="entry name" value="Peptide methionine sulphoxide reductase MsrA"/>
    <property type="match status" value="1"/>
</dbReference>
<proteinExistence type="inferred from homology"/>
<keyword evidence="2 5" id="KW-0560">Oxidoreductase</keyword>
<dbReference type="AlphaFoldDB" id="A0AAN2BKH0"/>
<dbReference type="RefSeq" id="WP_236982023.1">
    <property type="nucleotide sequence ID" value="NZ_AP023086.1"/>
</dbReference>
<dbReference type="InterPro" id="IPR036509">
    <property type="entry name" value="Met_Sox_Rdtase_MsrA_sf"/>
</dbReference>
<evidence type="ECO:0000313" key="8">
    <source>
        <dbReference type="Proteomes" id="UP001320119"/>
    </source>
</evidence>
<gene>
    <name evidence="5" type="primary">msrA</name>
    <name evidence="7" type="ORF">MARGE09_P2183</name>
</gene>
<feature type="domain" description="Peptide methionine sulphoxide reductase MsrA" evidence="6">
    <location>
        <begin position="48"/>
        <end position="201"/>
    </location>
</feature>
<dbReference type="PANTHER" id="PTHR42799:SF2">
    <property type="entry name" value="MITOCHONDRIAL PEPTIDE METHIONINE SULFOXIDE REDUCTASE"/>
    <property type="match status" value="1"/>
</dbReference>
<comment type="catalytic activity">
    <reaction evidence="3 5">
        <text>L-methionyl-[protein] + [thioredoxin]-disulfide + H2O = L-methionyl-(S)-S-oxide-[protein] + [thioredoxin]-dithiol</text>
        <dbReference type="Rhea" id="RHEA:14217"/>
        <dbReference type="Rhea" id="RHEA-COMP:10698"/>
        <dbReference type="Rhea" id="RHEA-COMP:10700"/>
        <dbReference type="Rhea" id="RHEA-COMP:12313"/>
        <dbReference type="Rhea" id="RHEA-COMP:12315"/>
        <dbReference type="ChEBI" id="CHEBI:15377"/>
        <dbReference type="ChEBI" id="CHEBI:16044"/>
        <dbReference type="ChEBI" id="CHEBI:29950"/>
        <dbReference type="ChEBI" id="CHEBI:44120"/>
        <dbReference type="ChEBI" id="CHEBI:50058"/>
        <dbReference type="EC" id="1.8.4.11"/>
    </reaction>
</comment>
<dbReference type="GO" id="GO:0008113">
    <property type="term" value="F:peptide-methionine (S)-S-oxide reductase activity"/>
    <property type="evidence" value="ECO:0007669"/>
    <property type="project" value="UniProtKB-UniRule"/>
</dbReference>
<evidence type="ECO:0000313" key="7">
    <source>
        <dbReference type="EMBL" id="BCD97982.1"/>
    </source>
</evidence>
<evidence type="ECO:0000256" key="3">
    <source>
        <dbReference type="ARBA" id="ARBA00047806"/>
    </source>
</evidence>
<feature type="active site" evidence="5">
    <location>
        <position position="54"/>
    </location>
</feature>
<dbReference type="GO" id="GO:0005737">
    <property type="term" value="C:cytoplasm"/>
    <property type="evidence" value="ECO:0007669"/>
    <property type="project" value="TreeGrafter"/>
</dbReference>
<keyword evidence="8" id="KW-1185">Reference proteome</keyword>
<evidence type="ECO:0000259" key="6">
    <source>
        <dbReference type="Pfam" id="PF01625"/>
    </source>
</evidence>
<evidence type="ECO:0000256" key="1">
    <source>
        <dbReference type="ARBA" id="ARBA00005591"/>
    </source>
</evidence>
<dbReference type="InterPro" id="IPR050162">
    <property type="entry name" value="MsrA_MetSO_reductase"/>
</dbReference>
<dbReference type="KEGG" id="marq:MARGE09_P2183"/>
<dbReference type="Proteomes" id="UP001320119">
    <property type="component" value="Chromosome"/>
</dbReference>
<comment type="catalytic activity">
    <reaction evidence="4 5">
        <text>[thioredoxin]-disulfide + L-methionine + H2O = L-methionine (S)-S-oxide + [thioredoxin]-dithiol</text>
        <dbReference type="Rhea" id="RHEA:19993"/>
        <dbReference type="Rhea" id="RHEA-COMP:10698"/>
        <dbReference type="Rhea" id="RHEA-COMP:10700"/>
        <dbReference type="ChEBI" id="CHEBI:15377"/>
        <dbReference type="ChEBI" id="CHEBI:29950"/>
        <dbReference type="ChEBI" id="CHEBI:50058"/>
        <dbReference type="ChEBI" id="CHEBI:57844"/>
        <dbReference type="ChEBI" id="CHEBI:58772"/>
        <dbReference type="EC" id="1.8.4.11"/>
    </reaction>
</comment>
<evidence type="ECO:0000256" key="2">
    <source>
        <dbReference type="ARBA" id="ARBA00023002"/>
    </source>
</evidence>
<evidence type="ECO:0000256" key="5">
    <source>
        <dbReference type="HAMAP-Rule" id="MF_01401"/>
    </source>
</evidence>
<comment type="similarity">
    <text evidence="1 5">Belongs to the MsrA Met sulfoxide reductase family.</text>
</comment>
<dbReference type="EMBL" id="AP023086">
    <property type="protein sequence ID" value="BCD97982.1"/>
    <property type="molecule type" value="Genomic_DNA"/>
</dbReference>
<name>A0AAN2BKH0_9GAMM</name>
<organism evidence="7 8">
    <name type="scientific">Marinagarivorans cellulosilyticus</name>
    <dbReference type="NCBI Taxonomy" id="2721545"/>
    <lineage>
        <taxon>Bacteria</taxon>
        <taxon>Pseudomonadati</taxon>
        <taxon>Pseudomonadota</taxon>
        <taxon>Gammaproteobacteria</taxon>
        <taxon>Cellvibrionales</taxon>
        <taxon>Cellvibrionaceae</taxon>
        <taxon>Marinagarivorans</taxon>
    </lineage>
</organism>
<dbReference type="PANTHER" id="PTHR42799">
    <property type="entry name" value="MITOCHONDRIAL PEPTIDE METHIONINE SULFOXIDE REDUCTASE"/>
    <property type="match status" value="1"/>
</dbReference>
<sequence>MLVDSQKDPILYSEAALPGREEPIIGFEPHAVLGTPIEPPYPPYFERALFGMGCFWVVEKLFWGVKGVHTTAVGYGAGITPNPLYKEVCTGLTGHNELVVVVYNPKKLWYRDLLKLFWENHNPTQGFRQGNDVGPQYRSGIYPLTPEQHFLAKQSHDVYSAKLKRLDVAGVTTEIVNNPAFYFAEEYHQQYLAKNPGGYCNMQNLESTGFPGFV</sequence>
<dbReference type="InterPro" id="IPR002569">
    <property type="entry name" value="Met_Sox_Rdtase_MsrA_dom"/>
</dbReference>
<accession>A0AAN2BKH0</accession>
<reference evidence="7 8" key="1">
    <citation type="journal article" date="2022" name="IScience">
        <title>An ultrasensitive nanofiber-based assay for enzymatic hydrolysis and deep-sea microbial degradation of cellulose.</title>
        <authorList>
            <person name="Tsudome M."/>
            <person name="Tachioka M."/>
            <person name="Miyazaki M."/>
            <person name="Uchimura K."/>
            <person name="Tsuda M."/>
            <person name="Takaki Y."/>
            <person name="Deguchi S."/>
        </authorList>
    </citation>
    <scope>NUCLEOTIDE SEQUENCE [LARGE SCALE GENOMIC DNA]</scope>
    <source>
        <strain evidence="7 8">GE09</strain>
    </source>
</reference>
<evidence type="ECO:0000256" key="4">
    <source>
        <dbReference type="ARBA" id="ARBA00048782"/>
    </source>
</evidence>
<comment type="function">
    <text evidence="5">Has an important function as a repair enzyme for proteins that have been inactivated by oxidation. Catalyzes the reversible oxidation-reduction of methionine sulfoxide in proteins to methionine.</text>
</comment>
<dbReference type="GO" id="GO:0034599">
    <property type="term" value="P:cellular response to oxidative stress"/>
    <property type="evidence" value="ECO:0007669"/>
    <property type="project" value="TreeGrafter"/>
</dbReference>
<dbReference type="SUPFAM" id="SSF55068">
    <property type="entry name" value="Peptide methionine sulfoxide reductase"/>
    <property type="match status" value="1"/>
</dbReference>
<dbReference type="EC" id="1.8.4.11" evidence="5"/>
<dbReference type="Pfam" id="PF01625">
    <property type="entry name" value="PMSR"/>
    <property type="match status" value="1"/>
</dbReference>
<protein>
    <recommendedName>
        <fullName evidence="5">Peptide methionine sulfoxide reductase MsrA</fullName>
        <shortName evidence="5">Protein-methionine-S-oxide reductase</shortName>
        <ecNumber evidence="5">1.8.4.11</ecNumber>
    </recommendedName>
    <alternativeName>
        <fullName evidence="5">Peptide-methionine (S)-S-oxide reductase</fullName>
        <shortName evidence="5">Peptide Met(O) reductase</shortName>
    </alternativeName>
</protein>